<reference evidence="8 9" key="1">
    <citation type="submission" date="2019-06" db="EMBL/GenBank/DDBJ databases">
        <title>Sequencing the genomes of 1000 actinobacteria strains.</title>
        <authorList>
            <person name="Klenk H.-P."/>
        </authorList>
    </citation>
    <scope>NUCLEOTIDE SEQUENCE [LARGE SCALE GENOMIC DNA]</scope>
    <source>
        <strain evidence="8 9">DSM 45679</strain>
    </source>
</reference>
<keyword evidence="2" id="KW-0645">Protease</keyword>
<evidence type="ECO:0000259" key="7">
    <source>
        <dbReference type="PROSITE" id="PS51935"/>
    </source>
</evidence>
<feature type="coiled-coil region" evidence="5">
    <location>
        <begin position="74"/>
        <end position="101"/>
    </location>
</feature>
<feature type="region of interest" description="Disordered" evidence="6">
    <location>
        <begin position="177"/>
        <end position="237"/>
    </location>
</feature>
<feature type="compositionally biased region" description="Gly residues" evidence="6">
    <location>
        <begin position="177"/>
        <end position="194"/>
    </location>
</feature>
<dbReference type="PANTHER" id="PTHR47359:SF3">
    <property type="entry name" value="NLP_P60 DOMAIN-CONTAINING PROTEIN-RELATED"/>
    <property type="match status" value="1"/>
</dbReference>
<dbReference type="OrthoDB" id="9815778at2"/>
<keyword evidence="9" id="KW-1185">Reference proteome</keyword>
<organism evidence="8 9">
    <name type="scientific">Amycolatopsis cihanbeyliensis</name>
    <dbReference type="NCBI Taxonomy" id="1128664"/>
    <lineage>
        <taxon>Bacteria</taxon>
        <taxon>Bacillati</taxon>
        <taxon>Actinomycetota</taxon>
        <taxon>Actinomycetes</taxon>
        <taxon>Pseudonocardiales</taxon>
        <taxon>Pseudonocardiaceae</taxon>
        <taxon>Amycolatopsis</taxon>
    </lineage>
</organism>
<dbReference type="EMBL" id="VFML01000001">
    <property type="protein sequence ID" value="TQJ05194.1"/>
    <property type="molecule type" value="Genomic_DNA"/>
</dbReference>
<evidence type="ECO:0000256" key="4">
    <source>
        <dbReference type="ARBA" id="ARBA00022807"/>
    </source>
</evidence>
<name>A0A542DQC9_AMYCI</name>
<dbReference type="PROSITE" id="PS51935">
    <property type="entry name" value="NLPC_P60"/>
    <property type="match status" value="1"/>
</dbReference>
<dbReference type="SUPFAM" id="SSF54001">
    <property type="entry name" value="Cysteine proteinases"/>
    <property type="match status" value="1"/>
</dbReference>
<dbReference type="GO" id="GO:0008234">
    <property type="term" value="F:cysteine-type peptidase activity"/>
    <property type="evidence" value="ECO:0007669"/>
    <property type="project" value="UniProtKB-KW"/>
</dbReference>
<dbReference type="InterPro" id="IPR051794">
    <property type="entry name" value="PG_Endopeptidase_C40"/>
</dbReference>
<sequence>MTQETEELMRTGLDVPNQLGDKMRTDSAAIDGAVNGQVALRTSIDGVRTNVQTQRNNLAAQSSGNTTDNAVNASVDLEQEVQQVLDESAEIEQAVAEAAETLKVGQIENDRIRDEIIKDIAKTLKTVAALRAQPDGKGNAAAQKLLTDLLARVQEATGRSADNAQATIASLSTLAGDLGGGQPTAPSGSGGGGSSAPVAFNAGGHGGGGGGGGGGGSVSKPRLPVAIPPQPGTGVDVNLPDGSTVKAPNETAAKAVRAAISNLGVPYVWGGTSPGAGLDCSGLTMTSYEEAGLEIPRKSNQQTVGAEVPSMDQLLPGDLVVWSGHVAMVVGNGQMIEAGDPVQIGPIRTENAGQQFIGFYRPTG</sequence>
<accession>A0A542DQC9</accession>
<comment type="similarity">
    <text evidence="1">Belongs to the peptidase C40 family.</text>
</comment>
<evidence type="ECO:0000256" key="6">
    <source>
        <dbReference type="SAM" id="MobiDB-lite"/>
    </source>
</evidence>
<gene>
    <name evidence="8" type="ORF">FB471_5020</name>
</gene>
<evidence type="ECO:0000256" key="3">
    <source>
        <dbReference type="ARBA" id="ARBA00022801"/>
    </source>
</evidence>
<proteinExistence type="inferred from homology"/>
<dbReference type="Gene3D" id="3.90.1720.10">
    <property type="entry name" value="endopeptidase domain like (from Nostoc punctiforme)"/>
    <property type="match status" value="1"/>
</dbReference>
<comment type="caution">
    <text evidence="8">The sequence shown here is derived from an EMBL/GenBank/DDBJ whole genome shotgun (WGS) entry which is preliminary data.</text>
</comment>
<dbReference type="GO" id="GO:0006508">
    <property type="term" value="P:proteolysis"/>
    <property type="evidence" value="ECO:0007669"/>
    <property type="project" value="UniProtKB-KW"/>
</dbReference>
<feature type="compositionally biased region" description="Gly residues" evidence="6">
    <location>
        <begin position="203"/>
        <end position="217"/>
    </location>
</feature>
<dbReference type="AlphaFoldDB" id="A0A542DQC9"/>
<evidence type="ECO:0000256" key="2">
    <source>
        <dbReference type="ARBA" id="ARBA00022670"/>
    </source>
</evidence>
<keyword evidence="4" id="KW-0788">Thiol protease</keyword>
<evidence type="ECO:0000313" key="8">
    <source>
        <dbReference type="EMBL" id="TQJ05194.1"/>
    </source>
</evidence>
<dbReference type="Proteomes" id="UP000320876">
    <property type="component" value="Unassembled WGS sequence"/>
</dbReference>
<dbReference type="PANTHER" id="PTHR47359">
    <property type="entry name" value="PEPTIDOGLYCAN DL-ENDOPEPTIDASE CWLO"/>
    <property type="match status" value="1"/>
</dbReference>
<protein>
    <submittedName>
        <fullName evidence="8">NlpC/P60 family protein</fullName>
    </submittedName>
</protein>
<dbReference type="InterPro" id="IPR000064">
    <property type="entry name" value="NLP_P60_dom"/>
</dbReference>
<evidence type="ECO:0000313" key="9">
    <source>
        <dbReference type="Proteomes" id="UP000320876"/>
    </source>
</evidence>
<dbReference type="Pfam" id="PF00877">
    <property type="entry name" value="NLPC_P60"/>
    <property type="match status" value="1"/>
</dbReference>
<feature type="domain" description="NlpC/P60" evidence="7">
    <location>
        <begin position="249"/>
        <end position="364"/>
    </location>
</feature>
<keyword evidence="5" id="KW-0175">Coiled coil</keyword>
<dbReference type="RefSeq" id="WP_142000757.1">
    <property type="nucleotide sequence ID" value="NZ_VFML01000001.1"/>
</dbReference>
<evidence type="ECO:0000256" key="1">
    <source>
        <dbReference type="ARBA" id="ARBA00007074"/>
    </source>
</evidence>
<dbReference type="InterPro" id="IPR038765">
    <property type="entry name" value="Papain-like_cys_pep_sf"/>
</dbReference>
<keyword evidence="3" id="KW-0378">Hydrolase</keyword>
<evidence type="ECO:0000256" key="5">
    <source>
        <dbReference type="SAM" id="Coils"/>
    </source>
</evidence>